<evidence type="ECO:0000256" key="1">
    <source>
        <dbReference type="SAM" id="Phobius"/>
    </source>
</evidence>
<dbReference type="RefSeq" id="WP_381537269.1">
    <property type="nucleotide sequence ID" value="NZ_JBHUGI010000024.1"/>
</dbReference>
<dbReference type="SUPFAM" id="SSF54403">
    <property type="entry name" value="Cystatin/monellin"/>
    <property type="match status" value="2"/>
</dbReference>
<dbReference type="InterPro" id="IPR041401">
    <property type="entry name" value="TseB-like_dom"/>
</dbReference>
<dbReference type="Proteomes" id="UP001597218">
    <property type="component" value="Unassembled WGS sequence"/>
</dbReference>
<keyword evidence="1" id="KW-0812">Transmembrane</keyword>
<organism evidence="3 4">
    <name type="scientific">Sporosarcina siberiensis</name>
    <dbReference type="NCBI Taxonomy" id="1365606"/>
    <lineage>
        <taxon>Bacteria</taxon>
        <taxon>Bacillati</taxon>
        <taxon>Bacillota</taxon>
        <taxon>Bacilli</taxon>
        <taxon>Bacillales</taxon>
        <taxon>Caryophanaceae</taxon>
        <taxon>Sporosarcina</taxon>
    </lineage>
</organism>
<feature type="domain" description="Cell wall elongation regulator TseB-like" evidence="2">
    <location>
        <begin position="38"/>
        <end position="80"/>
    </location>
</feature>
<gene>
    <name evidence="3" type="ORF">ACFSFY_08850</name>
</gene>
<name>A0ABW4SHL9_9BACL</name>
<proteinExistence type="predicted"/>
<protein>
    <submittedName>
        <fullName evidence="3">DUF5590 domain-containing protein</fullName>
    </submittedName>
</protein>
<dbReference type="Pfam" id="PF17881">
    <property type="entry name" value="TseB"/>
    <property type="match status" value="1"/>
</dbReference>
<reference evidence="4" key="1">
    <citation type="journal article" date="2019" name="Int. J. Syst. Evol. Microbiol.">
        <title>The Global Catalogue of Microorganisms (GCM) 10K type strain sequencing project: providing services to taxonomists for standard genome sequencing and annotation.</title>
        <authorList>
            <consortium name="The Broad Institute Genomics Platform"/>
            <consortium name="The Broad Institute Genome Sequencing Center for Infectious Disease"/>
            <person name="Wu L."/>
            <person name="Ma J."/>
        </authorList>
    </citation>
    <scope>NUCLEOTIDE SEQUENCE [LARGE SCALE GENOMIC DNA]</scope>
    <source>
        <strain evidence="4">CGMCC 4.7177</strain>
    </source>
</reference>
<comment type="caution">
    <text evidence="3">The sequence shown here is derived from an EMBL/GenBank/DDBJ whole genome shotgun (WGS) entry which is preliminary data.</text>
</comment>
<evidence type="ECO:0000313" key="3">
    <source>
        <dbReference type="EMBL" id="MFD1928166.1"/>
    </source>
</evidence>
<dbReference type="EMBL" id="JBHUGI010000024">
    <property type="protein sequence ID" value="MFD1928166.1"/>
    <property type="molecule type" value="Genomic_DNA"/>
</dbReference>
<evidence type="ECO:0000313" key="4">
    <source>
        <dbReference type="Proteomes" id="UP001597218"/>
    </source>
</evidence>
<feature type="transmembrane region" description="Helical" evidence="1">
    <location>
        <begin position="7"/>
        <end position="28"/>
    </location>
</feature>
<keyword evidence="1" id="KW-0472">Membrane</keyword>
<evidence type="ECO:0000259" key="2">
    <source>
        <dbReference type="Pfam" id="PF17881"/>
    </source>
</evidence>
<keyword evidence="4" id="KW-1185">Reference proteome</keyword>
<dbReference type="Gene3D" id="3.10.450.40">
    <property type="match status" value="2"/>
</dbReference>
<dbReference type="InterPro" id="IPR046350">
    <property type="entry name" value="Cystatin_sf"/>
</dbReference>
<accession>A0ABW4SHL9</accession>
<keyword evidence="1" id="KW-1133">Transmembrane helix</keyword>
<sequence>MLNWIKFFSVFFLALTSVIVVTIFTSAYKPIASVKTSAIEKAIQSEQIAEAEYAQPYNGIQTFVTVFGLDSKGEQKAVFIDENKKEASFEEVKLTDGISSDVAIEMVSKELDIKKLLHVKLGLEEVGPVWEVAFKNENDKLSYVYVLFEDGQWWKRILNL</sequence>